<dbReference type="InterPro" id="IPR029066">
    <property type="entry name" value="PLP-binding_barrel"/>
</dbReference>
<dbReference type="Gene3D" id="3.20.20.10">
    <property type="entry name" value="Alanine racemase"/>
    <property type="match status" value="1"/>
</dbReference>
<dbReference type="InterPro" id="IPR001608">
    <property type="entry name" value="Ala_racemase_N"/>
</dbReference>
<dbReference type="RefSeq" id="WP_284291373.1">
    <property type="nucleotide sequence ID" value="NZ_BSUK01000001.1"/>
</dbReference>
<comment type="caution">
    <text evidence="2">The sequence shown here is derived from an EMBL/GenBank/DDBJ whole genome shotgun (WGS) entry which is preliminary data.</text>
</comment>
<dbReference type="PANTHER" id="PTHR28004">
    <property type="entry name" value="ZGC:162816-RELATED"/>
    <property type="match status" value="1"/>
</dbReference>
<dbReference type="Proteomes" id="UP001157091">
    <property type="component" value="Unassembled WGS sequence"/>
</dbReference>
<accession>A0ABQ6HWP7</accession>
<reference evidence="3" key="1">
    <citation type="journal article" date="2019" name="Int. J. Syst. Evol. Microbiol.">
        <title>The Global Catalogue of Microorganisms (GCM) 10K type strain sequencing project: providing services to taxonomists for standard genome sequencing and annotation.</title>
        <authorList>
            <consortium name="The Broad Institute Genomics Platform"/>
            <consortium name="The Broad Institute Genome Sequencing Center for Infectious Disease"/>
            <person name="Wu L."/>
            <person name="Ma J."/>
        </authorList>
    </citation>
    <scope>NUCLEOTIDE SEQUENCE [LARGE SCALE GENOMIC DNA]</scope>
    <source>
        <strain evidence="3">NBRC 106348</strain>
    </source>
</reference>
<dbReference type="PANTHER" id="PTHR28004:SF2">
    <property type="entry name" value="D-SERINE DEHYDRATASE"/>
    <property type="match status" value="1"/>
</dbReference>
<protein>
    <submittedName>
        <fullName evidence="2">Alanine racemase</fullName>
    </submittedName>
</protein>
<evidence type="ECO:0000313" key="2">
    <source>
        <dbReference type="EMBL" id="GMA22397.1"/>
    </source>
</evidence>
<proteinExistence type="predicted"/>
<sequence>MTTLPPLPATAPATVGRPDGAPWAAPASYWPALTRATTELDPPYATLDLRALAHNAHDMLRRAGGMPIRVASKSVRVRGVLDAVLALDGYAGILAYTLPEALWLASEPDPADPAAGGLGVTDVVVGYPTADRAALRRLTSDPVLASRVTIMVDDVAQLDLVDAVARPGEREDVRVCLELDASYDVPGLSALAGAAAHVGVFRSPVHSPERAQALARRVAERPGFRLVGVMAYEAQIAGLANATPGRAARSAVVRRLQALSGVELRDRRGAAVAAVRQVAELEFVNGGGTGSLETTSADPAVTEVAAGSGLFGPHLFDNYVQFTPAPTVAFALSVVRNPTPGVATLLGGGWVASGPPAADRLPRVVWPEGTRYVGNEAAGEVQTPLRGPGAAELRPGDRAWLRHTKAGEIAEHVTELVVVGGADDHPYDPEGPATVLGTVPTYRGEGKVFL</sequence>
<feature type="domain" description="Alanine racemase N-terminal" evidence="1">
    <location>
        <begin position="48"/>
        <end position="256"/>
    </location>
</feature>
<name>A0ABQ6HWP7_9MICO</name>
<dbReference type="Pfam" id="PF01168">
    <property type="entry name" value="Ala_racemase_N"/>
    <property type="match status" value="1"/>
</dbReference>
<dbReference type="SUPFAM" id="SSF51419">
    <property type="entry name" value="PLP-binding barrel"/>
    <property type="match status" value="1"/>
</dbReference>
<dbReference type="InterPro" id="IPR051466">
    <property type="entry name" value="D-amino_acid_metab_enzyme"/>
</dbReference>
<evidence type="ECO:0000313" key="3">
    <source>
        <dbReference type="Proteomes" id="UP001157091"/>
    </source>
</evidence>
<keyword evidence="3" id="KW-1185">Reference proteome</keyword>
<organism evidence="2 3">
    <name type="scientific">Luteimicrobium album</name>
    <dbReference type="NCBI Taxonomy" id="1054550"/>
    <lineage>
        <taxon>Bacteria</taxon>
        <taxon>Bacillati</taxon>
        <taxon>Actinomycetota</taxon>
        <taxon>Actinomycetes</taxon>
        <taxon>Micrococcales</taxon>
        <taxon>Luteimicrobium</taxon>
    </lineage>
</organism>
<evidence type="ECO:0000259" key="1">
    <source>
        <dbReference type="Pfam" id="PF01168"/>
    </source>
</evidence>
<dbReference type="EMBL" id="BSUK01000001">
    <property type="protein sequence ID" value="GMA22397.1"/>
    <property type="molecule type" value="Genomic_DNA"/>
</dbReference>
<gene>
    <name evidence="2" type="ORF">GCM10025864_01560</name>
</gene>